<keyword evidence="9" id="KW-0862">Zinc</keyword>
<evidence type="ECO:0000256" key="5">
    <source>
        <dbReference type="ARBA" id="ARBA00011921"/>
    </source>
</evidence>
<evidence type="ECO:0000256" key="11">
    <source>
        <dbReference type="ARBA" id="ARBA00051301"/>
    </source>
</evidence>
<evidence type="ECO:0000256" key="8">
    <source>
        <dbReference type="ARBA" id="ARBA00022801"/>
    </source>
</evidence>
<sequence>MYMVYESGSSKGGIKMYISKEDLDWGIKLLSDMISIATVNPPGKNFDLFARYISNVLNDIGMFVDVVEVPRDVVEDICRECVGYPRYIVVGRAGFGKPVIQFNGHYDVVPAGSGWSYNPFKAVIYNGRVFGRGAVDMKGGIAAFIIAVKAFLSRYKEFRGSIEIALVPDEEIGGGSGSGYLVKYISKPDYAIIAEPSNSSSIWIGHKGALWGFIEVFGKQSHGSTPWRGVNAFEYMAKIATRFVEIYRNVLESRVSVYDYGVERGAMPTINIGGEVKGGVKINVVPGYYAFSFDRRVVPEENLDDVEKEIAEIVNRIATNYPEIQVKISITNRLNPALTKPESILVTKMRKAAKAVIGFEPKLTVCVGGLDLHYYIEQGVEAISYGPGPGENAHIVDEYILIDEIEKVANVYIAFLESMLLS</sequence>
<proteinExistence type="inferred from homology"/>
<evidence type="ECO:0000256" key="2">
    <source>
        <dbReference type="ARBA" id="ARBA00001947"/>
    </source>
</evidence>
<dbReference type="SUPFAM" id="SSF55031">
    <property type="entry name" value="Bacterial exopeptidase dimerisation domain"/>
    <property type="match status" value="1"/>
</dbReference>
<keyword evidence="10" id="KW-0170">Cobalt</keyword>
<dbReference type="GO" id="GO:0046872">
    <property type="term" value="F:metal ion binding"/>
    <property type="evidence" value="ECO:0007669"/>
    <property type="project" value="UniProtKB-KW"/>
</dbReference>
<dbReference type="GO" id="GO:0009014">
    <property type="term" value="F:succinyl-diaminopimelate desuccinylase activity"/>
    <property type="evidence" value="ECO:0007669"/>
    <property type="project" value="UniProtKB-EC"/>
</dbReference>
<dbReference type="PANTHER" id="PTHR43808">
    <property type="entry name" value="ACETYLORNITHINE DEACETYLASE"/>
    <property type="match status" value="1"/>
</dbReference>
<dbReference type="UniPathway" id="UPA00034">
    <property type="reaction ID" value="UER00021"/>
</dbReference>
<name>A0A7C5XNJ4_9CREN</name>
<comment type="caution">
    <text evidence="13">The sequence shown here is derived from an EMBL/GenBank/DDBJ whole genome shotgun (WGS) entry which is preliminary data.</text>
</comment>
<dbReference type="InterPro" id="IPR002933">
    <property type="entry name" value="Peptidase_M20"/>
</dbReference>
<evidence type="ECO:0000256" key="6">
    <source>
        <dbReference type="ARBA" id="ARBA00016853"/>
    </source>
</evidence>
<comment type="pathway">
    <text evidence="3">Amino-acid biosynthesis; L-lysine biosynthesis via DAP pathway; LL-2,6-diaminopimelate from (S)-tetrahydrodipicolinate (succinylase route): step 3/3.</text>
</comment>
<dbReference type="PANTHER" id="PTHR43808:SF32">
    <property type="entry name" value="ARGE_DAPE-RELATED DEACYLASE"/>
    <property type="match status" value="1"/>
</dbReference>
<dbReference type="EC" id="3.5.1.18" evidence="5"/>
<comment type="cofactor">
    <cofactor evidence="1">
        <name>Co(2+)</name>
        <dbReference type="ChEBI" id="CHEBI:48828"/>
    </cofactor>
</comment>
<dbReference type="InterPro" id="IPR050072">
    <property type="entry name" value="Peptidase_M20A"/>
</dbReference>
<evidence type="ECO:0000313" key="13">
    <source>
        <dbReference type="EMBL" id="HHP82508.1"/>
    </source>
</evidence>
<reference evidence="13" key="1">
    <citation type="journal article" date="2020" name="mSystems">
        <title>Genome- and Community-Level Interaction Insights into Carbon Utilization and Element Cycling Functions of Hydrothermarchaeota in Hydrothermal Sediment.</title>
        <authorList>
            <person name="Zhou Z."/>
            <person name="Liu Y."/>
            <person name="Xu W."/>
            <person name="Pan J."/>
            <person name="Luo Z.H."/>
            <person name="Li M."/>
        </authorList>
    </citation>
    <scope>NUCLEOTIDE SEQUENCE [LARGE SCALE GENOMIC DNA]</scope>
    <source>
        <strain evidence="13">SpSt-1121</strain>
    </source>
</reference>
<comment type="similarity">
    <text evidence="4">Belongs to the peptidase M20A family.</text>
</comment>
<evidence type="ECO:0000259" key="12">
    <source>
        <dbReference type="Pfam" id="PF07687"/>
    </source>
</evidence>
<dbReference type="SUPFAM" id="SSF53187">
    <property type="entry name" value="Zn-dependent exopeptidases"/>
    <property type="match status" value="1"/>
</dbReference>
<dbReference type="Gene3D" id="3.30.70.360">
    <property type="match status" value="1"/>
</dbReference>
<organism evidence="13">
    <name type="scientific">Ignisphaera aggregans</name>
    <dbReference type="NCBI Taxonomy" id="334771"/>
    <lineage>
        <taxon>Archaea</taxon>
        <taxon>Thermoproteota</taxon>
        <taxon>Thermoprotei</taxon>
        <taxon>Desulfurococcales</taxon>
        <taxon>Desulfurococcaceae</taxon>
        <taxon>Ignisphaera</taxon>
    </lineage>
</organism>
<evidence type="ECO:0000256" key="10">
    <source>
        <dbReference type="ARBA" id="ARBA00023285"/>
    </source>
</evidence>
<evidence type="ECO:0000256" key="1">
    <source>
        <dbReference type="ARBA" id="ARBA00001941"/>
    </source>
</evidence>
<comment type="catalytic activity">
    <reaction evidence="11">
        <text>N-succinyl-(2S,6S)-2,6-diaminopimelate + H2O = (2S,6S)-2,6-diaminopimelate + succinate</text>
        <dbReference type="Rhea" id="RHEA:22608"/>
        <dbReference type="ChEBI" id="CHEBI:15377"/>
        <dbReference type="ChEBI" id="CHEBI:30031"/>
        <dbReference type="ChEBI" id="CHEBI:57609"/>
        <dbReference type="ChEBI" id="CHEBI:58087"/>
        <dbReference type="EC" id="3.5.1.18"/>
    </reaction>
</comment>
<dbReference type="Pfam" id="PF07687">
    <property type="entry name" value="M20_dimer"/>
    <property type="match status" value="1"/>
</dbReference>
<dbReference type="NCBIfam" id="NF006400">
    <property type="entry name" value="PRK08651.1-3"/>
    <property type="match status" value="1"/>
</dbReference>
<dbReference type="PROSITE" id="PS00759">
    <property type="entry name" value="ARGE_DAPE_CPG2_2"/>
    <property type="match status" value="1"/>
</dbReference>
<gene>
    <name evidence="13" type="ORF">ENM84_07585</name>
</gene>
<dbReference type="Gene3D" id="3.40.630.10">
    <property type="entry name" value="Zn peptidases"/>
    <property type="match status" value="2"/>
</dbReference>
<protein>
    <recommendedName>
        <fullName evidence="6">Probable succinyl-diaminopimelate desuccinylase</fullName>
        <ecNumber evidence="5">3.5.1.18</ecNumber>
    </recommendedName>
</protein>
<evidence type="ECO:0000256" key="3">
    <source>
        <dbReference type="ARBA" id="ARBA00005130"/>
    </source>
</evidence>
<evidence type="ECO:0000256" key="4">
    <source>
        <dbReference type="ARBA" id="ARBA00006247"/>
    </source>
</evidence>
<keyword evidence="8" id="KW-0378">Hydrolase</keyword>
<accession>A0A7C5XNJ4</accession>
<dbReference type="EMBL" id="DRZI01000329">
    <property type="protein sequence ID" value="HHP82508.1"/>
    <property type="molecule type" value="Genomic_DNA"/>
</dbReference>
<dbReference type="NCBIfam" id="TIGR01910">
    <property type="entry name" value="DapE-ArgE"/>
    <property type="match status" value="1"/>
</dbReference>
<feature type="domain" description="Peptidase M20 dimerisation" evidence="12">
    <location>
        <begin position="204"/>
        <end position="320"/>
    </location>
</feature>
<keyword evidence="7" id="KW-0479">Metal-binding</keyword>
<dbReference type="GO" id="GO:0009089">
    <property type="term" value="P:lysine biosynthetic process via diaminopimelate"/>
    <property type="evidence" value="ECO:0007669"/>
    <property type="project" value="UniProtKB-UniPathway"/>
</dbReference>
<dbReference type="InterPro" id="IPR001261">
    <property type="entry name" value="ArgE/DapE_CS"/>
</dbReference>
<dbReference type="InterPro" id="IPR010182">
    <property type="entry name" value="ArgE/DapE"/>
</dbReference>
<dbReference type="InterPro" id="IPR036264">
    <property type="entry name" value="Bact_exopeptidase_dim_dom"/>
</dbReference>
<dbReference type="Pfam" id="PF01546">
    <property type="entry name" value="Peptidase_M20"/>
    <property type="match status" value="1"/>
</dbReference>
<comment type="cofactor">
    <cofactor evidence="2">
        <name>Zn(2+)</name>
        <dbReference type="ChEBI" id="CHEBI:29105"/>
    </cofactor>
</comment>
<evidence type="ECO:0000256" key="9">
    <source>
        <dbReference type="ARBA" id="ARBA00022833"/>
    </source>
</evidence>
<dbReference type="InterPro" id="IPR011650">
    <property type="entry name" value="Peptidase_M20_dimer"/>
</dbReference>
<evidence type="ECO:0000256" key="7">
    <source>
        <dbReference type="ARBA" id="ARBA00022723"/>
    </source>
</evidence>
<dbReference type="AlphaFoldDB" id="A0A7C5XNJ4"/>